<feature type="compositionally biased region" description="Basic and acidic residues" evidence="1">
    <location>
        <begin position="57"/>
        <end position="70"/>
    </location>
</feature>
<evidence type="ECO:0000256" key="1">
    <source>
        <dbReference type="SAM" id="MobiDB-lite"/>
    </source>
</evidence>
<dbReference type="AlphaFoldDB" id="A0AAW1W863"/>
<feature type="region of interest" description="Disordered" evidence="1">
    <location>
        <begin position="48"/>
        <end position="70"/>
    </location>
</feature>
<protein>
    <submittedName>
        <fullName evidence="2">Uncharacterized protein</fullName>
    </submittedName>
</protein>
<reference evidence="2 3" key="1">
    <citation type="journal article" date="2023" name="G3 (Bethesda)">
        <title>A chromosome-length genome assembly and annotation of blackberry (Rubus argutus, cv. 'Hillquist').</title>
        <authorList>
            <person name="Bruna T."/>
            <person name="Aryal R."/>
            <person name="Dudchenko O."/>
            <person name="Sargent D.J."/>
            <person name="Mead D."/>
            <person name="Buti M."/>
            <person name="Cavallini A."/>
            <person name="Hytonen T."/>
            <person name="Andres J."/>
            <person name="Pham M."/>
            <person name="Weisz D."/>
            <person name="Mascagni F."/>
            <person name="Usai G."/>
            <person name="Natali L."/>
            <person name="Bassil N."/>
            <person name="Fernandez G.E."/>
            <person name="Lomsadze A."/>
            <person name="Armour M."/>
            <person name="Olukolu B."/>
            <person name="Poorten T."/>
            <person name="Britton C."/>
            <person name="Davik J."/>
            <person name="Ashrafi H."/>
            <person name="Aiden E.L."/>
            <person name="Borodovsky M."/>
            <person name="Worthington M."/>
        </authorList>
    </citation>
    <scope>NUCLEOTIDE SEQUENCE [LARGE SCALE GENOMIC DNA]</scope>
    <source>
        <strain evidence="2">PI 553951</strain>
    </source>
</reference>
<organism evidence="2 3">
    <name type="scientific">Rubus argutus</name>
    <name type="common">Southern blackberry</name>
    <dbReference type="NCBI Taxonomy" id="59490"/>
    <lineage>
        <taxon>Eukaryota</taxon>
        <taxon>Viridiplantae</taxon>
        <taxon>Streptophyta</taxon>
        <taxon>Embryophyta</taxon>
        <taxon>Tracheophyta</taxon>
        <taxon>Spermatophyta</taxon>
        <taxon>Magnoliopsida</taxon>
        <taxon>eudicotyledons</taxon>
        <taxon>Gunneridae</taxon>
        <taxon>Pentapetalae</taxon>
        <taxon>rosids</taxon>
        <taxon>fabids</taxon>
        <taxon>Rosales</taxon>
        <taxon>Rosaceae</taxon>
        <taxon>Rosoideae</taxon>
        <taxon>Rosoideae incertae sedis</taxon>
        <taxon>Rubus</taxon>
    </lineage>
</organism>
<comment type="caution">
    <text evidence="2">The sequence shown here is derived from an EMBL/GenBank/DDBJ whole genome shotgun (WGS) entry which is preliminary data.</text>
</comment>
<proteinExistence type="predicted"/>
<gene>
    <name evidence="2" type="ORF">M0R45_029562</name>
</gene>
<dbReference type="Proteomes" id="UP001457282">
    <property type="component" value="Unassembled WGS sequence"/>
</dbReference>
<dbReference type="EMBL" id="JBEDUW010000006">
    <property type="protein sequence ID" value="KAK9921031.1"/>
    <property type="molecule type" value="Genomic_DNA"/>
</dbReference>
<keyword evidence="3" id="KW-1185">Reference proteome</keyword>
<evidence type="ECO:0000313" key="3">
    <source>
        <dbReference type="Proteomes" id="UP001457282"/>
    </source>
</evidence>
<name>A0AAW1W863_RUBAR</name>
<sequence length="87" mass="9006">MGAQRSNLGVQKLKDHGGCAERAEARTCGVGWARAVIDGGVSSVCSGAAGRQSVGSGEKRSSCHGRGEEVSLTRQMKMGAGQQVMER</sequence>
<accession>A0AAW1W863</accession>
<evidence type="ECO:0000313" key="2">
    <source>
        <dbReference type="EMBL" id="KAK9921031.1"/>
    </source>
</evidence>